<dbReference type="PANTHER" id="PTHR13887:SF41">
    <property type="entry name" value="THIOREDOXIN SUPERFAMILY PROTEIN"/>
    <property type="match status" value="1"/>
</dbReference>
<dbReference type="EMBL" id="JAPDNS010000001">
    <property type="protein sequence ID" value="MCW3484950.1"/>
    <property type="molecule type" value="Genomic_DNA"/>
</dbReference>
<evidence type="ECO:0000313" key="2">
    <source>
        <dbReference type="EMBL" id="MCW3484950.1"/>
    </source>
</evidence>
<dbReference type="Proteomes" id="UP001207742">
    <property type="component" value="Unassembled WGS sequence"/>
</dbReference>
<dbReference type="SUPFAM" id="SSF52833">
    <property type="entry name" value="Thioredoxin-like"/>
    <property type="match status" value="1"/>
</dbReference>
<sequence>MKVEIWSDIMCPFCYIGKRKFEEALEQFPDKEKITVEWKSFQLNPDLKPEPGTDVYDYLAAKKGQSREWSLSMHAQVVNMAKEAGLTYDFDKAIVANSFHAHRLIQLAKQHRLGDEAEERLFAAYFTEGKDMSNLDTLTEIGVAIGLDKALLQEVLHSAAFADAVEKDNAEAAELGIQGVPFFVLDRKYAVSGAQPVAAFSQALGQAYQEWHTTQPLIMPDGLSGEVCTPDGNCS</sequence>
<evidence type="ECO:0000259" key="1">
    <source>
        <dbReference type="Pfam" id="PF01323"/>
    </source>
</evidence>
<name>A0ABT3ILW8_9BACT</name>
<feature type="domain" description="DSBA-like thioredoxin" evidence="1">
    <location>
        <begin position="3"/>
        <end position="204"/>
    </location>
</feature>
<gene>
    <name evidence="2" type="ORF">OL497_13660</name>
</gene>
<comment type="caution">
    <text evidence="2">The sequence shown here is derived from an EMBL/GenBank/DDBJ whole genome shotgun (WGS) entry which is preliminary data.</text>
</comment>
<dbReference type="Pfam" id="PF01323">
    <property type="entry name" value="DSBA"/>
    <property type="match status" value="1"/>
</dbReference>
<dbReference type="InterPro" id="IPR001853">
    <property type="entry name" value="DSBA-like_thioredoxin_dom"/>
</dbReference>
<dbReference type="InterPro" id="IPR036249">
    <property type="entry name" value="Thioredoxin-like_sf"/>
</dbReference>
<protein>
    <submittedName>
        <fullName evidence="2">DsbA family oxidoreductase</fullName>
    </submittedName>
</protein>
<dbReference type="Gene3D" id="3.40.30.10">
    <property type="entry name" value="Glutaredoxin"/>
    <property type="match status" value="1"/>
</dbReference>
<dbReference type="PANTHER" id="PTHR13887">
    <property type="entry name" value="GLUTATHIONE S-TRANSFERASE KAPPA"/>
    <property type="match status" value="1"/>
</dbReference>
<evidence type="ECO:0000313" key="3">
    <source>
        <dbReference type="Proteomes" id="UP001207742"/>
    </source>
</evidence>
<proteinExistence type="predicted"/>
<organism evidence="2 3">
    <name type="scientific">Chitinophaga nivalis</name>
    <dbReference type="NCBI Taxonomy" id="2991709"/>
    <lineage>
        <taxon>Bacteria</taxon>
        <taxon>Pseudomonadati</taxon>
        <taxon>Bacteroidota</taxon>
        <taxon>Chitinophagia</taxon>
        <taxon>Chitinophagales</taxon>
        <taxon>Chitinophagaceae</taxon>
        <taxon>Chitinophaga</taxon>
    </lineage>
</organism>
<reference evidence="2 3" key="1">
    <citation type="submission" date="2022-10" db="EMBL/GenBank/DDBJ databases">
        <title>Chitinophaga nivalis PC15 sp. nov., isolated from Pyeongchang county, South Korea.</title>
        <authorList>
            <person name="Trinh H.N."/>
        </authorList>
    </citation>
    <scope>NUCLEOTIDE SEQUENCE [LARGE SCALE GENOMIC DNA]</scope>
    <source>
        <strain evidence="2 3">PC14</strain>
    </source>
</reference>
<accession>A0ABT3ILW8</accession>
<dbReference type="CDD" id="cd03024">
    <property type="entry name" value="DsbA_FrnE"/>
    <property type="match status" value="1"/>
</dbReference>
<keyword evidence="3" id="KW-1185">Reference proteome</keyword>
<dbReference type="RefSeq" id="WP_264730899.1">
    <property type="nucleotide sequence ID" value="NZ_JAPDNR010000001.1"/>
</dbReference>